<dbReference type="EMBL" id="JBALHR010000003">
    <property type="protein sequence ID" value="MEH7827663.1"/>
    <property type="molecule type" value="Genomic_DNA"/>
</dbReference>
<gene>
    <name evidence="2" type="ORF">V6590_05850</name>
</gene>
<dbReference type="Proteomes" id="UP001431963">
    <property type="component" value="Unassembled WGS sequence"/>
</dbReference>
<dbReference type="SUPFAM" id="SSF56524">
    <property type="entry name" value="Oxidoreductase molybdopterin-binding domain"/>
    <property type="match status" value="1"/>
</dbReference>
<dbReference type="RefSeq" id="WP_335420895.1">
    <property type="nucleotide sequence ID" value="NZ_JBALHR010000003.1"/>
</dbReference>
<keyword evidence="3" id="KW-1185">Reference proteome</keyword>
<evidence type="ECO:0008006" key="4">
    <source>
        <dbReference type="Google" id="ProtNLM"/>
    </source>
</evidence>
<evidence type="ECO:0000313" key="2">
    <source>
        <dbReference type="EMBL" id="MEH7827663.1"/>
    </source>
</evidence>
<evidence type="ECO:0000256" key="1">
    <source>
        <dbReference type="SAM" id="SignalP"/>
    </source>
</evidence>
<reference evidence="2" key="1">
    <citation type="submission" date="2024-02" db="EMBL/GenBank/DDBJ databases">
        <title>Genome sequences of strain Gemmobacter sp. JM10B15.</title>
        <authorList>
            <person name="Zhang M."/>
        </authorList>
    </citation>
    <scope>NUCLEOTIDE SEQUENCE</scope>
    <source>
        <strain evidence="2">JM10B15</strain>
    </source>
</reference>
<comment type="caution">
    <text evidence="2">The sequence shown here is derived from an EMBL/GenBank/DDBJ whole genome shotgun (WGS) entry which is preliminary data.</text>
</comment>
<feature type="chain" id="PRO_5046316693" description="Oxidoreductase molybdopterin-binding domain-containing protein" evidence="1">
    <location>
        <begin position="24"/>
        <end position="170"/>
    </location>
</feature>
<name>A0ABU8BTW6_9RHOB</name>
<keyword evidence="1" id="KW-0732">Signal</keyword>
<dbReference type="InterPro" id="IPR036374">
    <property type="entry name" value="OxRdtase_Mopterin-bd_sf"/>
</dbReference>
<evidence type="ECO:0000313" key="3">
    <source>
        <dbReference type="Proteomes" id="UP001431963"/>
    </source>
</evidence>
<organism evidence="2 3">
    <name type="scientific">Gemmobacter denitrificans</name>
    <dbReference type="NCBI Taxonomy" id="3123040"/>
    <lineage>
        <taxon>Bacteria</taxon>
        <taxon>Pseudomonadati</taxon>
        <taxon>Pseudomonadota</taxon>
        <taxon>Alphaproteobacteria</taxon>
        <taxon>Rhodobacterales</taxon>
        <taxon>Paracoccaceae</taxon>
        <taxon>Gemmobacter</taxon>
    </lineage>
</organism>
<dbReference type="Gene3D" id="3.90.420.10">
    <property type="entry name" value="Oxidoreductase, molybdopterin-binding domain"/>
    <property type="match status" value="1"/>
</dbReference>
<protein>
    <recommendedName>
        <fullName evidence="4">Oxidoreductase molybdopterin-binding domain-containing protein</fullName>
    </recommendedName>
</protein>
<accession>A0ABU8BTW6</accession>
<feature type="signal peptide" evidence="1">
    <location>
        <begin position="1"/>
        <end position="23"/>
    </location>
</feature>
<sequence>MRFFKIIAAFLALHLLPVQLALAAALTPPAGEVILEINGAIGTTNQDGAAVFDLAMLEALTQRETITATPWYDGVQTFSGPTIADLMTTVGATGGTLRVIAINDYAVEMPMADVSGYPVILATRHNGEPMSVRDKGPLFVIYPFDEFPDLVNEVYFARSVWQVKRIEVLP</sequence>
<proteinExistence type="predicted"/>